<keyword evidence="3" id="KW-0732">Signal</keyword>
<feature type="signal peptide" evidence="3">
    <location>
        <begin position="1"/>
        <end position="23"/>
    </location>
</feature>
<dbReference type="SMART" id="SM00935">
    <property type="entry name" value="OmpH"/>
    <property type="match status" value="1"/>
</dbReference>
<accession>A0A1H7S2Q3</accession>
<feature type="chain" id="PRO_5011582281" evidence="3">
    <location>
        <begin position="24"/>
        <end position="204"/>
    </location>
</feature>
<dbReference type="RefSeq" id="WP_092764694.1">
    <property type="nucleotide sequence ID" value="NZ_FNZQ01000007.1"/>
</dbReference>
<evidence type="ECO:0000313" key="5">
    <source>
        <dbReference type="Proteomes" id="UP000199283"/>
    </source>
</evidence>
<dbReference type="InterPro" id="IPR024930">
    <property type="entry name" value="Skp_dom_sf"/>
</dbReference>
<keyword evidence="1" id="KW-0175">Coiled coil</keyword>
<feature type="compositionally biased region" description="Pro residues" evidence="2">
    <location>
        <begin position="193"/>
        <end position="204"/>
    </location>
</feature>
<evidence type="ECO:0000256" key="1">
    <source>
        <dbReference type="SAM" id="Coils"/>
    </source>
</evidence>
<sequence>MRRAGLLLATIVACATGSGSAQQAVDPPQAVGVPQSAVVVLDRDTLFSNSLFGRRVARDIETASTELAAENRRIEAELEAEERALTIRRDEMDVVAFRTIADDFDSRVTGIRQAQDAKARAITQQTERAQQIFFERANPVLVDLARETGALVILDRRIVIASADQVDITALAQTRIDAMLGDGSGLLDRTIPEPRPTPGAAPGK</sequence>
<feature type="coiled-coil region" evidence="1">
    <location>
        <begin position="57"/>
        <end position="91"/>
    </location>
</feature>
<reference evidence="4 5" key="1">
    <citation type="submission" date="2016-10" db="EMBL/GenBank/DDBJ databases">
        <authorList>
            <person name="de Groot N.N."/>
        </authorList>
    </citation>
    <scope>NUCLEOTIDE SEQUENCE [LARGE SCALE GENOMIC DNA]</scope>
    <source>
        <strain evidence="4 5">DSM 14858</strain>
    </source>
</reference>
<dbReference type="GO" id="GO:0051082">
    <property type="term" value="F:unfolded protein binding"/>
    <property type="evidence" value="ECO:0007669"/>
    <property type="project" value="InterPro"/>
</dbReference>
<feature type="region of interest" description="Disordered" evidence="2">
    <location>
        <begin position="185"/>
        <end position="204"/>
    </location>
</feature>
<proteinExistence type="predicted"/>
<name>A0A1H7S2Q3_9RHOB</name>
<dbReference type="SUPFAM" id="SSF111384">
    <property type="entry name" value="OmpH-like"/>
    <property type="match status" value="1"/>
</dbReference>
<dbReference type="OrthoDB" id="7868372at2"/>
<dbReference type="Gene3D" id="3.30.910.20">
    <property type="entry name" value="Skp domain"/>
    <property type="match status" value="1"/>
</dbReference>
<dbReference type="InterPro" id="IPR005632">
    <property type="entry name" value="Chaperone_Skp"/>
</dbReference>
<dbReference type="Pfam" id="PF03938">
    <property type="entry name" value="OmpH"/>
    <property type="match status" value="1"/>
</dbReference>
<dbReference type="Proteomes" id="UP000199283">
    <property type="component" value="Unassembled WGS sequence"/>
</dbReference>
<evidence type="ECO:0000256" key="3">
    <source>
        <dbReference type="SAM" id="SignalP"/>
    </source>
</evidence>
<dbReference type="STRING" id="188906.SAMN04488526_3232"/>
<keyword evidence="5" id="KW-1185">Reference proteome</keyword>
<dbReference type="EMBL" id="FNZQ01000007">
    <property type="protein sequence ID" value="SEL66579.1"/>
    <property type="molecule type" value="Genomic_DNA"/>
</dbReference>
<dbReference type="AlphaFoldDB" id="A0A1H7S2Q3"/>
<gene>
    <name evidence="4" type="ORF">SAMN04488526_3232</name>
</gene>
<evidence type="ECO:0000313" key="4">
    <source>
        <dbReference type="EMBL" id="SEL66579.1"/>
    </source>
</evidence>
<evidence type="ECO:0000256" key="2">
    <source>
        <dbReference type="SAM" id="MobiDB-lite"/>
    </source>
</evidence>
<organism evidence="4 5">
    <name type="scientific">Jannaschia helgolandensis</name>
    <dbReference type="NCBI Taxonomy" id="188906"/>
    <lineage>
        <taxon>Bacteria</taxon>
        <taxon>Pseudomonadati</taxon>
        <taxon>Pseudomonadota</taxon>
        <taxon>Alphaproteobacteria</taxon>
        <taxon>Rhodobacterales</taxon>
        <taxon>Roseobacteraceae</taxon>
        <taxon>Jannaschia</taxon>
    </lineage>
</organism>
<protein>
    <submittedName>
        <fullName evidence="4">Periplasmic chaperone for outer membrane proteins Skp</fullName>
    </submittedName>
</protein>